<dbReference type="AlphaFoldDB" id="A0A915JM13"/>
<sequence>MRETDPVEAKRMAKHLHSPKWDVVKKWIMFSLDKRKYKQNRHVRQFLMSTKKKNIVQLVPDSF</sequence>
<dbReference type="Gene3D" id="1.10.357.40">
    <property type="entry name" value="YbiA-like"/>
    <property type="match status" value="1"/>
</dbReference>
<reference evidence="2" key="1">
    <citation type="submission" date="2022-11" db="UniProtKB">
        <authorList>
            <consortium name="WormBaseParasite"/>
        </authorList>
    </citation>
    <scope>IDENTIFICATION</scope>
</reference>
<dbReference type="SUPFAM" id="SSF143990">
    <property type="entry name" value="YbiA-like"/>
    <property type="match status" value="1"/>
</dbReference>
<name>A0A915JM13_ROMCU</name>
<accession>A0A915JM13</accession>
<protein>
    <submittedName>
        <fullName evidence="2">Uncharacterized protein</fullName>
    </submittedName>
</protein>
<proteinExistence type="predicted"/>
<dbReference type="InterPro" id="IPR037238">
    <property type="entry name" value="YbiA-like_sf"/>
</dbReference>
<organism evidence="1 2">
    <name type="scientific">Romanomermis culicivorax</name>
    <name type="common">Nematode worm</name>
    <dbReference type="NCBI Taxonomy" id="13658"/>
    <lineage>
        <taxon>Eukaryota</taxon>
        <taxon>Metazoa</taxon>
        <taxon>Ecdysozoa</taxon>
        <taxon>Nematoda</taxon>
        <taxon>Enoplea</taxon>
        <taxon>Dorylaimia</taxon>
        <taxon>Mermithida</taxon>
        <taxon>Mermithoidea</taxon>
        <taxon>Mermithidae</taxon>
        <taxon>Romanomermis</taxon>
    </lineage>
</organism>
<dbReference type="Proteomes" id="UP000887565">
    <property type="component" value="Unplaced"/>
</dbReference>
<evidence type="ECO:0000313" key="2">
    <source>
        <dbReference type="WBParaSite" id="nRc.2.0.1.t27148-RA"/>
    </source>
</evidence>
<evidence type="ECO:0000313" key="1">
    <source>
        <dbReference type="Proteomes" id="UP000887565"/>
    </source>
</evidence>
<keyword evidence="1" id="KW-1185">Reference proteome</keyword>
<dbReference type="WBParaSite" id="nRc.2.0.1.t27148-RA">
    <property type="protein sequence ID" value="nRc.2.0.1.t27148-RA"/>
    <property type="gene ID" value="nRc.2.0.1.g27148"/>
</dbReference>